<feature type="domain" description="Peptidase S8/S53" evidence="7">
    <location>
        <begin position="485"/>
        <end position="711"/>
    </location>
</feature>
<dbReference type="InterPro" id="IPR050131">
    <property type="entry name" value="Peptidase_S8_subtilisin-like"/>
</dbReference>
<comment type="similarity">
    <text evidence="1 5">Belongs to the peptidase S8 family.</text>
</comment>
<dbReference type="InterPro" id="IPR015500">
    <property type="entry name" value="Peptidase_S8_subtilisin-rel"/>
</dbReference>
<organism evidence="8">
    <name type="scientific">Fusarium oxysporum (strain Fo5176)</name>
    <name type="common">Fusarium vascular wilt</name>
    <dbReference type="NCBI Taxonomy" id="660025"/>
    <lineage>
        <taxon>Eukaryota</taxon>
        <taxon>Fungi</taxon>
        <taxon>Dikarya</taxon>
        <taxon>Ascomycota</taxon>
        <taxon>Pezizomycotina</taxon>
        <taxon>Sordariomycetes</taxon>
        <taxon>Hypocreomycetidae</taxon>
        <taxon>Hypocreales</taxon>
        <taxon>Nectriaceae</taxon>
        <taxon>Fusarium</taxon>
        <taxon>Fusarium oxysporum species complex</taxon>
    </lineage>
</organism>
<dbReference type="InterPro" id="IPR000209">
    <property type="entry name" value="Peptidase_S8/S53_dom"/>
</dbReference>
<dbReference type="PANTHER" id="PTHR43806:SF11">
    <property type="entry name" value="CEREVISIN-RELATED"/>
    <property type="match status" value="1"/>
</dbReference>
<sequence length="720" mass="79461">MTKIMSLAVKQEALHVAEHSETLAQNLGDGISSCIDVSQLRSCLVNRLAGSLRSLTGLIPTSDKLLDQELDYFESIQNAVSNCANILADVQAYLDAHTAGELAVATASNEESPMKRFERDLFSESNSLAVAQHLLAPIRSYPPNSSSTFELHEARKSGSATSSRRTSYNLKCPHAGFPSVESGPLDVKFRCFCEYRRHDAEITHAVDLAQRLREVEFHFGKRYIIPWEPGYLQMLHYATASRASVHALGLSAYGSIFSDESSFCIFFSDRSPASWSPEDAPLESFSIREVTVTNVYCIHEGVDPASSDCSEVHFRFNSAPDAKSFYDRICHMKDNIFNLSLRRAFLEEETVYRQDFDSLASESPEFAGAHFNLVHDAMEKGHRYQPSLFDGMDVDLTTALKSQAIRTADISGSGEVDVDRVSWDQLVAIGDDRHAPARAGTGVGTAALKSDSSSAAEQWFVKNIEELNCVIRAKANLKEKGENYKRVKIAVIDTGLIPSHHMAKKVTYRDFVAEKAAAETKNKGDHSAKVDPKDKAPQALQDTSDSKHGTISVGIILRVYEDAELYVARVFEHEDATETREPLLMADAINWAVENQVDIISISAGFKTCPLPLRNAIHTAYTSHTLIFAAASNWGNNDLVAFPARIRDQVFCIFATDSMLGRTRYDPEPRVHADNFAILGEDIRVDGGTRLGQGTSAATAVMAGFAARILDFVGYVFWIL</sequence>
<dbReference type="PANTHER" id="PTHR43806">
    <property type="entry name" value="PEPTIDASE S8"/>
    <property type="match status" value="1"/>
</dbReference>
<dbReference type="InterPro" id="IPR036852">
    <property type="entry name" value="Peptidase_S8/S53_dom_sf"/>
</dbReference>
<dbReference type="PRINTS" id="PR00723">
    <property type="entry name" value="SUBTILISIN"/>
</dbReference>
<gene>
    <name evidence="8" type="ORF">FOXB_16905</name>
</gene>
<reference evidence="8" key="1">
    <citation type="journal article" date="2012" name="Mol. Plant Microbe Interact.">
        <title>A highly conserved effector in Fusarium oxysporum is required for full virulence on Arabidopsis.</title>
        <authorList>
            <person name="Thatcher L.F."/>
            <person name="Gardiner D.M."/>
            <person name="Kazan K."/>
            <person name="Manners J."/>
        </authorList>
    </citation>
    <scope>NUCLEOTIDE SEQUENCE [LARGE SCALE GENOMIC DNA]</scope>
    <source>
        <strain evidence="8">Fo5176</strain>
    </source>
</reference>
<keyword evidence="4 5" id="KW-0720">Serine protease</keyword>
<evidence type="ECO:0000256" key="1">
    <source>
        <dbReference type="ARBA" id="ARBA00011073"/>
    </source>
</evidence>
<evidence type="ECO:0000256" key="3">
    <source>
        <dbReference type="ARBA" id="ARBA00022801"/>
    </source>
</evidence>
<dbReference type="GO" id="GO:0004252">
    <property type="term" value="F:serine-type endopeptidase activity"/>
    <property type="evidence" value="ECO:0007669"/>
    <property type="project" value="UniProtKB-UniRule"/>
</dbReference>
<dbReference type="Gene3D" id="3.40.50.200">
    <property type="entry name" value="Peptidase S8/S53 domain"/>
    <property type="match status" value="1"/>
</dbReference>
<evidence type="ECO:0000256" key="6">
    <source>
        <dbReference type="SAM" id="MobiDB-lite"/>
    </source>
</evidence>
<keyword evidence="2 5" id="KW-0645">Protease</keyword>
<dbReference type="Pfam" id="PF00082">
    <property type="entry name" value="Peptidase_S8"/>
    <property type="match status" value="1"/>
</dbReference>
<evidence type="ECO:0000256" key="5">
    <source>
        <dbReference type="PROSITE-ProRule" id="PRU01240"/>
    </source>
</evidence>
<evidence type="ECO:0000259" key="7">
    <source>
        <dbReference type="Pfam" id="PF00082"/>
    </source>
</evidence>
<keyword evidence="3 5" id="KW-0378">Hydrolase</keyword>
<feature type="active site" description="Charge relay system" evidence="5">
    <location>
        <position position="548"/>
    </location>
</feature>
<feature type="active site" description="Charge relay system" evidence="5">
    <location>
        <position position="696"/>
    </location>
</feature>
<dbReference type="AlphaFoldDB" id="F9GE21"/>
<feature type="active site" description="Charge relay system" evidence="5">
    <location>
        <position position="493"/>
    </location>
</feature>
<evidence type="ECO:0000256" key="4">
    <source>
        <dbReference type="ARBA" id="ARBA00022825"/>
    </source>
</evidence>
<dbReference type="OrthoDB" id="3565018at2759"/>
<accession>F9GE21</accession>
<feature type="compositionally biased region" description="Basic and acidic residues" evidence="6">
    <location>
        <begin position="519"/>
        <end position="536"/>
    </location>
</feature>
<proteinExistence type="inferred from homology"/>
<dbReference type="CDD" id="cd00306">
    <property type="entry name" value="Peptidases_S8_S53"/>
    <property type="match status" value="1"/>
</dbReference>
<dbReference type="STRING" id="660025.F9GE21"/>
<dbReference type="SUPFAM" id="SSF52743">
    <property type="entry name" value="Subtilisin-like"/>
    <property type="match status" value="1"/>
</dbReference>
<evidence type="ECO:0000256" key="2">
    <source>
        <dbReference type="ARBA" id="ARBA00022670"/>
    </source>
</evidence>
<comment type="caution">
    <text evidence="8">The sequence shown here is derived from an EMBL/GenBank/DDBJ whole genome shotgun (WGS) entry which is preliminary data.</text>
</comment>
<dbReference type="GO" id="GO:0006508">
    <property type="term" value="P:proteolysis"/>
    <property type="evidence" value="ECO:0007669"/>
    <property type="project" value="UniProtKB-KW"/>
</dbReference>
<dbReference type="EMBL" id="AFQF01005971">
    <property type="protein sequence ID" value="EGU72586.1"/>
    <property type="molecule type" value="Genomic_DNA"/>
</dbReference>
<evidence type="ECO:0000313" key="8">
    <source>
        <dbReference type="EMBL" id="EGU72586.1"/>
    </source>
</evidence>
<name>F9GE21_FUSOF</name>
<protein>
    <recommendedName>
        <fullName evidence="7">Peptidase S8/S53 domain-containing protein</fullName>
    </recommendedName>
</protein>
<dbReference type="PROSITE" id="PS51892">
    <property type="entry name" value="SUBTILASE"/>
    <property type="match status" value="1"/>
</dbReference>
<feature type="region of interest" description="Disordered" evidence="6">
    <location>
        <begin position="519"/>
        <end position="546"/>
    </location>
</feature>